<reference evidence="2 3" key="1">
    <citation type="submission" date="2015-09" db="EMBL/GenBank/DDBJ databases">
        <authorList>
            <consortium name="Swine Surveillance"/>
        </authorList>
    </citation>
    <scope>NUCLEOTIDE SEQUENCE [LARGE SCALE GENOMIC DNA]</scope>
    <source>
        <strain evidence="2 3">CECT 7557</strain>
    </source>
</reference>
<accession>A0A0P1GFN3</accession>
<dbReference type="OrthoDB" id="7876207at2"/>
<dbReference type="AlphaFoldDB" id="A0A0P1GFN3"/>
<gene>
    <name evidence="2" type="ORF">TRM7557_00291</name>
</gene>
<evidence type="ECO:0000256" key="1">
    <source>
        <dbReference type="SAM" id="Phobius"/>
    </source>
</evidence>
<dbReference type="Proteomes" id="UP000052022">
    <property type="component" value="Unassembled WGS sequence"/>
</dbReference>
<organism evidence="2 3">
    <name type="scientific">Tritonibacter multivorans</name>
    <dbReference type="NCBI Taxonomy" id="928856"/>
    <lineage>
        <taxon>Bacteria</taxon>
        <taxon>Pseudomonadati</taxon>
        <taxon>Pseudomonadota</taxon>
        <taxon>Alphaproteobacteria</taxon>
        <taxon>Rhodobacterales</taxon>
        <taxon>Paracoccaceae</taxon>
        <taxon>Tritonibacter</taxon>
    </lineage>
</organism>
<dbReference type="EMBL" id="CYSD01000012">
    <property type="protein sequence ID" value="CUH75250.1"/>
    <property type="molecule type" value="Genomic_DNA"/>
</dbReference>
<keyword evidence="1" id="KW-0812">Transmembrane</keyword>
<keyword evidence="1" id="KW-0472">Membrane</keyword>
<keyword evidence="3" id="KW-1185">Reference proteome</keyword>
<dbReference type="STRING" id="928856.SAMN04488049_10970"/>
<keyword evidence="1" id="KW-1133">Transmembrane helix</keyword>
<evidence type="ECO:0000313" key="2">
    <source>
        <dbReference type="EMBL" id="CUH75250.1"/>
    </source>
</evidence>
<proteinExistence type="predicted"/>
<dbReference type="RefSeq" id="WP_058288444.1">
    <property type="nucleotide sequence ID" value="NZ_CYSD01000012.1"/>
</dbReference>
<name>A0A0P1GFN3_9RHOB</name>
<evidence type="ECO:0000313" key="3">
    <source>
        <dbReference type="Proteomes" id="UP000052022"/>
    </source>
</evidence>
<protein>
    <submittedName>
        <fullName evidence="2">Flp pilus assembly protein TadG</fullName>
    </submittedName>
</protein>
<feature type="transmembrane region" description="Helical" evidence="1">
    <location>
        <begin position="31"/>
        <end position="52"/>
    </location>
</feature>
<sequence>MTETCFSPVAALRSAVNRFRRDEEGSVAIEAAFYFPLLLAMFAAIFTLYDAFRQESISIKAAYTISDLVSRETATLDDTYIDNMYLLTQAMTRDTRDVSMRISVVYWDEASGSYGVDWSVERGTGLAVWNDGTINDVAEHLPNLPDQERVILVETWNNLLPIFDVGLDNFDLYNFVFTRPRFAGQIIFEGMRASDGPVHDDGTEDATL</sequence>